<keyword evidence="1" id="KW-0175">Coiled coil</keyword>
<feature type="coiled-coil region" evidence="1">
    <location>
        <begin position="174"/>
        <end position="201"/>
    </location>
</feature>
<dbReference type="CDD" id="cd18032">
    <property type="entry name" value="DEXHc_RE_I_III_res"/>
    <property type="match status" value="1"/>
</dbReference>
<sequence length="1131" mass="125457">MTTNFDFVPAEWGAVREDAIRAESYGRTDPRTCAFYARRVVELVVVVIFDLERLPLPYKSDLNARLGDAGFKAAVGPEIVAKAHVIRKVGNIAVHEGRPINQQTALNVLRQLHDLLKWSAYCYSASPGAVPTSAPYDPSLIPAPAPAGADSQPPLTAEELAALNSTFEAKDAALAAEKETSASLQAELEQARADLAAAQAAKSAPEPTFDISEAETRLQLIDADLREAGWDLTDERDREYPVTGMPNESGQGYVDYVLWGHDGLPLAVIEAKRSLADPTVGQQQAKLYVDCLEAQFGRRPVVMLTNGFERWLWDDAAGYPARRISGFLTRGELELMIQRRHSRLPLSSTSVDPEIAGRHYQQRAIRAIGETFESKQREALLVMATGSGKTRTVIALVDQLMRAGWVKRVLFLADRVALVNQAVGAFKAHLPSATTVNLVTEKNAEGRVYVSTYPTMMGLIDTFDDGRRTFGPGHFDLIIIDEAHRSVYQKYRAIFEWFDSLLVGLTATPKDEVDRNTYSLFNLEDGVPTDAYSLDEAVAEGYLVPPVPVSVPLRFLREGIHYDQLSETEKDEWDTVDWGEDVDAPTDIDPEEVNRWLFNTDTVDKVLATLMDSGHKVAGGDRLGKTIIFAKNYAHAKFIRQRFDLAYPEHGGTFAQIITYKTEYAQSLIAAFSEPDQAPHIAISVDMLDTGIDVPDVVNLVFFKLVRSASKFWQMIGRGTRLRPDLFGPGEDKKNFYVFDFCMNLEYFNQPGAGKEGSLQKSLSQRLFEARAGLVAALDARPAGASAELRDSAARHLHQTVAGMNLDNFLVRPHRENVLRYSDWAAWERLTANEAGDVAEDLGGLPSSFKDDDEDAKRFDLLLLRTQLGVLDDDHVTVERLRGTIQQICAGLLTQTSIPAIAKQELLLAEVSEDEWWQDVTLPMLELARLRIRGLVRFLERTKRAIVYTDFRDELGEGSIVELPGMSVGTNWERFKAKTRAYLLEHNDHIALQKLRRNKELTDADLASLEQILAESGTGSPEDISRARVESQGLGLFVRSLIGLDKEAATAAFSEFLTDSTYSTQEIRFIQLIVDELTANGVVPASRLYEPPFTDHAPAGPDVLFPGADGDRLFVILDEVRSNARPDIGVA</sequence>
<dbReference type="GO" id="GO:0004386">
    <property type="term" value="F:helicase activity"/>
    <property type="evidence" value="ECO:0007669"/>
    <property type="project" value="UniProtKB-KW"/>
</dbReference>
<keyword evidence="4" id="KW-1185">Reference proteome</keyword>
<dbReference type="Proteomes" id="UP001589700">
    <property type="component" value="Unassembled WGS sequence"/>
</dbReference>
<dbReference type="PANTHER" id="PTHR47396">
    <property type="entry name" value="TYPE I RESTRICTION ENZYME ECOKI R PROTEIN"/>
    <property type="match status" value="1"/>
</dbReference>
<dbReference type="RefSeq" id="WP_182632361.1">
    <property type="nucleotide sequence ID" value="NZ_JAALDM010000136.1"/>
</dbReference>
<keyword evidence="3" id="KW-0347">Helicase</keyword>
<evidence type="ECO:0000256" key="1">
    <source>
        <dbReference type="SAM" id="Coils"/>
    </source>
</evidence>
<keyword evidence="3" id="KW-0067">ATP-binding</keyword>
<dbReference type="EMBL" id="JBHMDY010000002">
    <property type="protein sequence ID" value="MFB9258792.1"/>
    <property type="molecule type" value="Genomic_DNA"/>
</dbReference>
<dbReference type="PROSITE" id="PS51192">
    <property type="entry name" value="HELICASE_ATP_BIND_1"/>
    <property type="match status" value="1"/>
</dbReference>
<feature type="domain" description="Helicase ATP-binding" evidence="2">
    <location>
        <begin position="370"/>
        <end position="527"/>
    </location>
</feature>
<dbReference type="Gene3D" id="3.40.50.300">
    <property type="entry name" value="P-loop containing nucleotide triphosphate hydrolases"/>
    <property type="match status" value="2"/>
</dbReference>
<dbReference type="InterPro" id="IPR001650">
    <property type="entry name" value="Helicase_C-like"/>
</dbReference>
<dbReference type="SMART" id="SM00487">
    <property type="entry name" value="DEXDc"/>
    <property type="match status" value="1"/>
</dbReference>
<name>A0ABV5JM35_9ACTN</name>
<dbReference type="Pfam" id="PF04851">
    <property type="entry name" value="ResIII"/>
    <property type="match status" value="1"/>
</dbReference>
<dbReference type="SUPFAM" id="SSF52540">
    <property type="entry name" value="P-loop containing nucleoside triphosphate hydrolases"/>
    <property type="match status" value="2"/>
</dbReference>
<dbReference type="InterPro" id="IPR025285">
    <property type="entry name" value="DUF4145"/>
</dbReference>
<evidence type="ECO:0000259" key="2">
    <source>
        <dbReference type="PROSITE" id="PS51192"/>
    </source>
</evidence>
<dbReference type="Pfam" id="PF13643">
    <property type="entry name" value="DUF4145"/>
    <property type="match status" value="1"/>
</dbReference>
<protein>
    <submittedName>
        <fullName evidence="3">DEAD/DEAH box helicase family protein</fullName>
    </submittedName>
</protein>
<dbReference type="CDD" id="cd18799">
    <property type="entry name" value="SF2_C_EcoAI-like"/>
    <property type="match status" value="1"/>
</dbReference>
<dbReference type="InterPro" id="IPR006935">
    <property type="entry name" value="Helicase/UvrB_N"/>
</dbReference>
<dbReference type="Gene3D" id="3.90.1570.30">
    <property type="match status" value="1"/>
</dbReference>
<dbReference type="InterPro" id="IPR014001">
    <property type="entry name" value="Helicase_ATP-bd"/>
</dbReference>
<dbReference type="InterPro" id="IPR027417">
    <property type="entry name" value="P-loop_NTPase"/>
</dbReference>
<organism evidence="3 4">
    <name type="scientific">Dietzia aerolata</name>
    <dbReference type="NCBI Taxonomy" id="595984"/>
    <lineage>
        <taxon>Bacteria</taxon>
        <taxon>Bacillati</taxon>
        <taxon>Actinomycetota</taxon>
        <taxon>Actinomycetes</taxon>
        <taxon>Mycobacteriales</taxon>
        <taxon>Dietziaceae</taxon>
        <taxon>Dietzia</taxon>
    </lineage>
</organism>
<reference evidence="3 4" key="1">
    <citation type="submission" date="2024-09" db="EMBL/GenBank/DDBJ databases">
        <authorList>
            <person name="Sun Q."/>
            <person name="Mori K."/>
        </authorList>
    </citation>
    <scope>NUCLEOTIDE SEQUENCE [LARGE SCALE GENOMIC DNA]</scope>
    <source>
        <strain evidence="3 4">CCM 7659</strain>
    </source>
</reference>
<evidence type="ECO:0000313" key="3">
    <source>
        <dbReference type="EMBL" id="MFB9258792.1"/>
    </source>
</evidence>
<keyword evidence="3" id="KW-0378">Hydrolase</keyword>
<proteinExistence type="predicted"/>
<dbReference type="PANTHER" id="PTHR47396:SF1">
    <property type="entry name" value="ATP-DEPENDENT HELICASE IRC3-RELATED"/>
    <property type="match status" value="1"/>
</dbReference>
<dbReference type="InterPro" id="IPR050742">
    <property type="entry name" value="Helicase_Restrict-Modif_Enz"/>
</dbReference>
<dbReference type="Pfam" id="PF08463">
    <property type="entry name" value="EcoEI_R_C"/>
    <property type="match status" value="1"/>
</dbReference>
<comment type="caution">
    <text evidence="3">The sequence shown here is derived from an EMBL/GenBank/DDBJ whole genome shotgun (WGS) entry which is preliminary data.</text>
</comment>
<evidence type="ECO:0000313" key="4">
    <source>
        <dbReference type="Proteomes" id="UP001589700"/>
    </source>
</evidence>
<dbReference type="InterPro" id="IPR013670">
    <property type="entry name" value="EcoEI_R_C_dom"/>
</dbReference>
<gene>
    <name evidence="3" type="ORF">ACFFVD_03155</name>
</gene>
<dbReference type="Pfam" id="PF00271">
    <property type="entry name" value="Helicase_C"/>
    <property type="match status" value="1"/>
</dbReference>
<accession>A0ABV5JM35</accession>
<keyword evidence="3" id="KW-0547">Nucleotide-binding</keyword>